<dbReference type="SUPFAM" id="SSF53448">
    <property type="entry name" value="Nucleotide-diphospho-sugar transferases"/>
    <property type="match status" value="2"/>
</dbReference>
<evidence type="ECO:0000313" key="7">
    <source>
        <dbReference type="Proteomes" id="UP000639051"/>
    </source>
</evidence>
<dbReference type="RefSeq" id="WP_189692901.1">
    <property type="nucleotide sequence ID" value="NZ_BNCM01000003.1"/>
</dbReference>
<sequence>MSTLPPGGTGAGADAAATADRPRVVAVVVSYNRRELLARSLEALAAGERLPEALVVVDNASTDGSAEYLAGLEFPFDYELVRLGANTGGAGGFAAGMAAALAHHSPDLLWVMDDDTVAQRGTLAAAVRLWSAYPATDRPAFIASRVVWTDGRDHPMNTMRDRWDATDEDRAFAAAHHARVIRSASFVSLFVDADAVRAQGLPVADYFLWNDDFEFTMRLGRRRLALASLDSVVEHHTRIFDSFTVDVGERFRFEVRNKVWTFFRSPALAPAEKALYGASTVRRWGRMVLGSPRPQVVLRAGLAGLREAVDHPPRPTREVLAGAGGLPADALQPRPTASRAVKPVPGPTDSDPGHPPFSVLLPVYAGDAAERVRRAIQSVTVDQTVAPDELVIVRDGPVGTEIERVITEAESSAEHPAVVLRLPSGVGLAEALDTGLAHCRHEIVARMDADDVALPERFERQLALLSQGYDIVGSAIAEIGDDESLPLASRPVPVSHREVMAQLGLRTPFNHPSVMYRATAVRAAGGYAGAEGMEDYWLWARMLNSGSRGANVPEALVLYRVSDGAYSRRGGIRMLEAELRLQRRLLDAGYVGPATFARNVLVRGAYRLVPTQLRKRSYRKAFTEQPAQPGAGAAPAARGETVG</sequence>
<feature type="domain" description="Glycosyltransferase 2-like" evidence="5">
    <location>
        <begin position="358"/>
        <end position="512"/>
    </location>
</feature>
<protein>
    <submittedName>
        <fullName evidence="6">Glycosyltransferase</fullName>
    </submittedName>
</protein>
<dbReference type="EMBL" id="JAERRC010000030">
    <property type="protein sequence ID" value="MBL0706520.1"/>
    <property type="molecule type" value="Genomic_DNA"/>
</dbReference>
<comment type="similarity">
    <text evidence="1">Belongs to the glycosyltransferase 2 family.</text>
</comment>
<dbReference type="InterPro" id="IPR029044">
    <property type="entry name" value="Nucleotide-diphossugar_trans"/>
</dbReference>
<dbReference type="Gene3D" id="3.90.550.10">
    <property type="entry name" value="Spore Coat Polysaccharide Biosynthesis Protein SpsA, Chain A"/>
    <property type="match status" value="2"/>
</dbReference>
<dbReference type="Pfam" id="PF00535">
    <property type="entry name" value="Glycos_transf_2"/>
    <property type="match status" value="2"/>
</dbReference>
<organism evidence="6 7">
    <name type="scientific">Sinomonas cellulolyticus</name>
    <dbReference type="NCBI Taxonomy" id="2801916"/>
    <lineage>
        <taxon>Bacteria</taxon>
        <taxon>Bacillati</taxon>
        <taxon>Actinomycetota</taxon>
        <taxon>Actinomycetes</taxon>
        <taxon>Micrococcales</taxon>
        <taxon>Micrococcaceae</taxon>
        <taxon>Sinomonas</taxon>
    </lineage>
</organism>
<dbReference type="InterPro" id="IPR001173">
    <property type="entry name" value="Glyco_trans_2-like"/>
</dbReference>
<evidence type="ECO:0000259" key="5">
    <source>
        <dbReference type="Pfam" id="PF00535"/>
    </source>
</evidence>
<evidence type="ECO:0000256" key="4">
    <source>
        <dbReference type="SAM" id="MobiDB-lite"/>
    </source>
</evidence>
<dbReference type="PANTHER" id="PTHR43685:SF5">
    <property type="entry name" value="GLYCOSYLTRANSFERASE EPSE-RELATED"/>
    <property type="match status" value="1"/>
</dbReference>
<accession>A0ABS1K4F9</accession>
<feature type="region of interest" description="Disordered" evidence="4">
    <location>
        <begin position="621"/>
        <end position="643"/>
    </location>
</feature>
<dbReference type="PANTHER" id="PTHR43685">
    <property type="entry name" value="GLYCOSYLTRANSFERASE"/>
    <property type="match status" value="1"/>
</dbReference>
<reference evidence="6 7" key="1">
    <citation type="submission" date="2021-01" db="EMBL/GenBank/DDBJ databases">
        <title>Genome public.</title>
        <authorList>
            <person name="Liu C."/>
            <person name="Sun Q."/>
        </authorList>
    </citation>
    <scope>NUCLEOTIDE SEQUENCE [LARGE SCALE GENOMIC DNA]</scope>
    <source>
        <strain evidence="6 7">JC656</strain>
    </source>
</reference>
<keyword evidence="3" id="KW-0808">Transferase</keyword>
<comment type="caution">
    <text evidence="6">The sequence shown here is derived from an EMBL/GenBank/DDBJ whole genome shotgun (WGS) entry which is preliminary data.</text>
</comment>
<gene>
    <name evidence="6" type="ORF">JJE72_13565</name>
</gene>
<feature type="compositionally biased region" description="Low complexity" evidence="4">
    <location>
        <begin position="625"/>
        <end position="637"/>
    </location>
</feature>
<feature type="domain" description="Glycosyltransferase 2-like" evidence="5">
    <location>
        <begin position="27"/>
        <end position="138"/>
    </location>
</feature>
<evidence type="ECO:0000256" key="2">
    <source>
        <dbReference type="ARBA" id="ARBA00022676"/>
    </source>
</evidence>
<evidence type="ECO:0000313" key="6">
    <source>
        <dbReference type="EMBL" id="MBL0706520.1"/>
    </source>
</evidence>
<evidence type="ECO:0000256" key="1">
    <source>
        <dbReference type="ARBA" id="ARBA00006739"/>
    </source>
</evidence>
<dbReference type="Proteomes" id="UP000639051">
    <property type="component" value="Unassembled WGS sequence"/>
</dbReference>
<feature type="region of interest" description="Disordered" evidence="4">
    <location>
        <begin position="324"/>
        <end position="356"/>
    </location>
</feature>
<evidence type="ECO:0000256" key="3">
    <source>
        <dbReference type="ARBA" id="ARBA00022679"/>
    </source>
</evidence>
<name>A0ABS1K4F9_9MICC</name>
<dbReference type="InterPro" id="IPR050834">
    <property type="entry name" value="Glycosyltransf_2"/>
</dbReference>
<keyword evidence="7" id="KW-1185">Reference proteome</keyword>
<keyword evidence="2" id="KW-0328">Glycosyltransferase</keyword>
<proteinExistence type="inferred from homology"/>